<feature type="region of interest" description="Disordered" evidence="1">
    <location>
        <begin position="1"/>
        <end position="133"/>
    </location>
</feature>
<proteinExistence type="predicted"/>
<sequence>MASSSVGPSPLIKEESEDVAAAAGPQPCPNVSDGGRPDHVLMEEDGGRKVGESAGGQGSAADDQMVGSGNGAGEGADDGDRHAPERRHYGDEGSSGEDDDSGENDLLHARAVARSPTPSPDGRKKRRRTAGNDVSQSIISLRAFLQKLKHLDGQVPYLYVYANKDGATVSHKKLRKARSFSLSTYHTARSAVEAAIDYRHKAIPTEMPIKGWEGLLAAHAFPDDDQEKPSASAAARDAGNKEQKQKRRGGKRRRTGSRVDSDGDQAPPEALLFPTESNAAAGSDGGGGAAGVGIKQEGDGDHGAAAATGEASGEADASAGAGEVHVKMEVEDDETFVTVELSKLTADDVVKIFQRDEKLRGLVDTVKKEELTGETFAEVLAIADLDSRKASDKVLGSHIKLGKVTLVVNWLRGIDPAAVQVPVSA</sequence>
<feature type="compositionally biased region" description="Basic residues" evidence="1">
    <location>
        <begin position="244"/>
        <end position="256"/>
    </location>
</feature>
<dbReference type="EMBL" id="CDMY01000354">
    <property type="protein sequence ID" value="CEM04594.1"/>
    <property type="molecule type" value="Genomic_DNA"/>
</dbReference>
<dbReference type="VEuPathDB" id="CryptoDB:Vbra_14037"/>
<evidence type="ECO:0000313" key="3">
    <source>
        <dbReference type="Proteomes" id="UP000041254"/>
    </source>
</evidence>
<gene>
    <name evidence="2" type="ORF">Vbra_14037</name>
</gene>
<dbReference type="Proteomes" id="UP000041254">
    <property type="component" value="Unassembled WGS sequence"/>
</dbReference>
<name>A0A0G4F063_VITBC</name>
<organism evidence="2 3">
    <name type="scientific">Vitrella brassicaformis (strain CCMP3155)</name>
    <dbReference type="NCBI Taxonomy" id="1169540"/>
    <lineage>
        <taxon>Eukaryota</taxon>
        <taxon>Sar</taxon>
        <taxon>Alveolata</taxon>
        <taxon>Colpodellida</taxon>
        <taxon>Vitrellaceae</taxon>
        <taxon>Vitrella</taxon>
    </lineage>
</organism>
<evidence type="ECO:0000256" key="1">
    <source>
        <dbReference type="SAM" id="MobiDB-lite"/>
    </source>
</evidence>
<evidence type="ECO:0000313" key="2">
    <source>
        <dbReference type="EMBL" id="CEM04594.1"/>
    </source>
</evidence>
<feature type="compositionally biased region" description="Basic and acidic residues" evidence="1">
    <location>
        <begin position="35"/>
        <end position="51"/>
    </location>
</feature>
<accession>A0A0G4F063</accession>
<feature type="region of interest" description="Disordered" evidence="1">
    <location>
        <begin position="222"/>
        <end position="320"/>
    </location>
</feature>
<keyword evidence="3" id="KW-1185">Reference proteome</keyword>
<dbReference type="AlphaFoldDB" id="A0A0G4F063"/>
<protein>
    <submittedName>
        <fullName evidence="2">Uncharacterized protein</fullName>
    </submittedName>
</protein>
<dbReference type="InParanoid" id="A0A0G4F063"/>
<reference evidence="2 3" key="1">
    <citation type="submission" date="2014-11" db="EMBL/GenBank/DDBJ databases">
        <authorList>
            <person name="Zhu J."/>
            <person name="Qi W."/>
            <person name="Song R."/>
        </authorList>
    </citation>
    <scope>NUCLEOTIDE SEQUENCE [LARGE SCALE GENOMIC DNA]</scope>
</reference>
<feature type="compositionally biased region" description="Low complexity" evidence="1">
    <location>
        <begin position="303"/>
        <end position="320"/>
    </location>
</feature>
<feature type="compositionally biased region" description="Acidic residues" evidence="1">
    <location>
        <begin position="94"/>
        <end position="103"/>
    </location>
</feature>
<feature type="compositionally biased region" description="Basic and acidic residues" evidence="1">
    <location>
        <begin position="78"/>
        <end position="91"/>
    </location>
</feature>